<organism evidence="2 3">
    <name type="scientific">Streptomyces griseorubiginosus</name>
    <dbReference type="NCBI Taxonomy" id="67304"/>
    <lineage>
        <taxon>Bacteria</taxon>
        <taxon>Bacillati</taxon>
        <taxon>Actinomycetota</taxon>
        <taxon>Actinomycetes</taxon>
        <taxon>Kitasatosporales</taxon>
        <taxon>Streptomycetaceae</taxon>
        <taxon>Streptomyces</taxon>
    </lineage>
</organism>
<dbReference type="RefSeq" id="WP_062234472.1">
    <property type="nucleotide sequence ID" value="NZ_JBPJFL010000001.1"/>
</dbReference>
<dbReference type="AlphaFoldDB" id="A0A124HZC0"/>
<dbReference type="EMBL" id="LMWV01000003">
    <property type="protein sequence ID" value="KUN70571.1"/>
    <property type="molecule type" value="Genomic_DNA"/>
</dbReference>
<keyword evidence="1" id="KW-0732">Signal</keyword>
<reference evidence="2 3" key="1">
    <citation type="submission" date="2015-10" db="EMBL/GenBank/DDBJ databases">
        <title>Draft genome sequence of Streptomyces griseorubiginosus DSM 40469, type strain for the species Streptomyces griseorubiginosus.</title>
        <authorList>
            <person name="Ruckert C."/>
            <person name="Winkler A."/>
            <person name="Kalinowski J."/>
            <person name="Kampfer P."/>
            <person name="Glaeser S."/>
        </authorList>
    </citation>
    <scope>NUCLEOTIDE SEQUENCE [LARGE SCALE GENOMIC DNA]</scope>
    <source>
        <strain evidence="2 3">DSM 40469</strain>
    </source>
</reference>
<gene>
    <name evidence="2" type="ORF">AQJ54_05750</name>
</gene>
<dbReference type="PROSITE" id="PS51318">
    <property type="entry name" value="TAT"/>
    <property type="match status" value="1"/>
</dbReference>
<evidence type="ECO:0008006" key="4">
    <source>
        <dbReference type="Google" id="ProtNLM"/>
    </source>
</evidence>
<evidence type="ECO:0000256" key="1">
    <source>
        <dbReference type="SAM" id="SignalP"/>
    </source>
</evidence>
<proteinExistence type="predicted"/>
<dbReference type="Pfam" id="PF03995">
    <property type="entry name" value="Inhibitor_I36"/>
    <property type="match status" value="1"/>
</dbReference>
<comment type="caution">
    <text evidence="2">The sequence shown here is derived from an EMBL/GenBank/DDBJ whole genome shotgun (WGS) entry which is preliminary data.</text>
</comment>
<evidence type="ECO:0000313" key="3">
    <source>
        <dbReference type="Proteomes" id="UP000054375"/>
    </source>
</evidence>
<dbReference type="InterPro" id="IPR006311">
    <property type="entry name" value="TAT_signal"/>
</dbReference>
<keyword evidence="3" id="KW-1185">Reference proteome</keyword>
<evidence type="ECO:0000313" key="2">
    <source>
        <dbReference type="EMBL" id="KUN70571.1"/>
    </source>
</evidence>
<protein>
    <recommendedName>
        <fullName evidence="4">Peptidase inhibitor family I36</fullName>
    </recommendedName>
</protein>
<feature type="chain" id="PRO_5007173893" description="Peptidase inhibitor family I36" evidence="1">
    <location>
        <begin position="31"/>
        <end position="146"/>
    </location>
</feature>
<dbReference type="Proteomes" id="UP000054375">
    <property type="component" value="Unassembled WGS sequence"/>
</dbReference>
<feature type="signal peptide" evidence="1">
    <location>
        <begin position="1"/>
        <end position="30"/>
    </location>
</feature>
<sequence length="146" mass="15578">MKSKRRTLSLATAVPAAAAAVLGVAPMAHAEARESCPTWANDCAVFYYNSGFSGSRTAFTNDGVPNLAGYTYLSSGSGKGQTVKNNAASFWNASVDHIATVFFNSNFSGACDTFAPLADADKLARTYNENASFDFNRNGTNCYKWN</sequence>
<accession>A0A124HZC0</accession>
<name>A0A124HZC0_9ACTN</name>